<evidence type="ECO:0000256" key="3">
    <source>
        <dbReference type="ARBA" id="ARBA00012513"/>
    </source>
</evidence>
<comment type="catalytic activity">
    <reaction evidence="9">
        <text>L-seryl-[protein] + ATP = O-phospho-L-seryl-[protein] + ADP + H(+)</text>
        <dbReference type="Rhea" id="RHEA:17989"/>
        <dbReference type="Rhea" id="RHEA-COMP:9863"/>
        <dbReference type="Rhea" id="RHEA-COMP:11604"/>
        <dbReference type="ChEBI" id="CHEBI:15378"/>
        <dbReference type="ChEBI" id="CHEBI:29999"/>
        <dbReference type="ChEBI" id="CHEBI:30616"/>
        <dbReference type="ChEBI" id="CHEBI:83421"/>
        <dbReference type="ChEBI" id="CHEBI:456216"/>
        <dbReference type="EC" id="2.7.11.1"/>
    </reaction>
</comment>
<evidence type="ECO:0000259" key="10">
    <source>
        <dbReference type="PROSITE" id="PS50011"/>
    </source>
</evidence>
<evidence type="ECO:0000256" key="2">
    <source>
        <dbReference type="ARBA" id="ARBA00011534"/>
    </source>
</evidence>
<dbReference type="InterPro" id="IPR000719">
    <property type="entry name" value="Prot_kinase_dom"/>
</dbReference>
<dbReference type="PANTHER" id="PTHR48011">
    <property type="entry name" value="CCR4-NOT TRANSCRIPTIONAL COMPLEX SUBUNIT CAF120-RELATED"/>
    <property type="match status" value="1"/>
</dbReference>
<evidence type="ECO:0000256" key="1">
    <source>
        <dbReference type="ARBA" id="ARBA00003747"/>
    </source>
</evidence>
<dbReference type="GO" id="GO:0004674">
    <property type="term" value="F:protein serine/threonine kinase activity"/>
    <property type="evidence" value="ECO:0007669"/>
    <property type="project" value="UniProtKB-EC"/>
</dbReference>
<dbReference type="Proteomes" id="UP000693942">
    <property type="component" value="Unassembled WGS sequence"/>
</dbReference>
<dbReference type="InterPro" id="IPR008266">
    <property type="entry name" value="Tyr_kinase_AS"/>
</dbReference>
<evidence type="ECO:0000313" key="11">
    <source>
        <dbReference type="EMBL" id="KAG7410352.1"/>
    </source>
</evidence>
<reference evidence="11" key="1">
    <citation type="submission" date="2021-04" db="EMBL/GenBank/DDBJ databases">
        <title>First draft genome resource for Brassicaceae pathogens Fusarium oxysporum f. sp. raphani and Fusarium oxysporum f. sp. rapae.</title>
        <authorList>
            <person name="Asai S."/>
        </authorList>
    </citation>
    <scope>NUCLEOTIDE SEQUENCE</scope>
    <source>
        <strain evidence="11">Tf1262</strain>
    </source>
</reference>
<dbReference type="AlphaFoldDB" id="A0A8J5P230"/>
<evidence type="ECO:0000256" key="8">
    <source>
        <dbReference type="ARBA" id="ARBA00047899"/>
    </source>
</evidence>
<gene>
    <name evidence="11" type="primary">ROCK1</name>
    <name evidence="11" type="ORF">Forpi1262_v017591</name>
</gene>
<evidence type="ECO:0000256" key="5">
    <source>
        <dbReference type="ARBA" id="ARBA00019973"/>
    </source>
</evidence>
<dbReference type="EC" id="2.7.11.1" evidence="3"/>
<dbReference type="Pfam" id="PF00069">
    <property type="entry name" value="Pkinase"/>
    <property type="match status" value="1"/>
</dbReference>
<dbReference type="GO" id="GO:0007165">
    <property type="term" value="P:signal transduction"/>
    <property type="evidence" value="ECO:0007669"/>
    <property type="project" value="TreeGrafter"/>
</dbReference>
<keyword evidence="11" id="KW-0808">Transferase</keyword>
<proteinExistence type="predicted"/>
<dbReference type="EMBL" id="JAELUR010000025">
    <property type="protein sequence ID" value="KAG7410352.1"/>
    <property type="molecule type" value="Genomic_DNA"/>
</dbReference>
<comment type="function">
    <text evidence="1">Component of the EKC/KEOPS complex that is required for the formation of a threonylcarbamoyl group on adenosine at position 37 (t(6)A37) in tRNAs that read codons beginning with adenine. The complex is probably involved in the transfer of the threonylcarbamoyl moiety of threonylcarbamoyl-AMP (TC-AMP) to the N6 group of A37. BUD32 has ATPase activity in the context of the EKC/KEOPS complex and likely plays a supporting role to the catalytic subunit KAE1. The EKC/KEOPS complex also promotes both telomere uncapping and telomere elongation. The complex is required for efficient recruitment of transcriptional coactivators.</text>
</comment>
<name>A0A8J5P230_FUSOX</name>
<evidence type="ECO:0000256" key="9">
    <source>
        <dbReference type="ARBA" id="ARBA00048679"/>
    </source>
</evidence>
<sequence>MCLIPPPQLSKFPFVSLGATAWIFRIDEFTVVKFARTTGSSDFVRENAFFDELKHHAPSPYVIQSFYRTQDAIFLPFLAGGSLENRLRNNQIRDSGKFVRVKRIEPVELLKAWTMELTAGSAWIESLGYVHGDLRPGNLLLDAEDHLKLTDFGWANKIGTPASGNGAPWARLLGPETGADEGTWGLNGPQTEQFAIGSIVYCMTRGREPFEGEIEDGRTQVEMFQNMDFPELHHDQLDYIIRKCWHGEFGSLQELATAAKTIHSIRPTATALSVAICRERKGVCQRLVDEGLLSSDI</sequence>
<dbReference type="PROSITE" id="PS00109">
    <property type="entry name" value="PROTEIN_KINASE_TYR"/>
    <property type="match status" value="1"/>
</dbReference>
<evidence type="ECO:0000256" key="6">
    <source>
        <dbReference type="ARBA" id="ARBA00030980"/>
    </source>
</evidence>
<organism evidence="11 12">
    <name type="scientific">Fusarium oxysporum f. sp. raphani</name>
    <dbReference type="NCBI Taxonomy" id="96318"/>
    <lineage>
        <taxon>Eukaryota</taxon>
        <taxon>Fungi</taxon>
        <taxon>Dikarya</taxon>
        <taxon>Ascomycota</taxon>
        <taxon>Pezizomycotina</taxon>
        <taxon>Sordariomycetes</taxon>
        <taxon>Hypocreomycetidae</taxon>
        <taxon>Hypocreales</taxon>
        <taxon>Nectriaceae</taxon>
        <taxon>Fusarium</taxon>
        <taxon>Fusarium oxysporum species complex</taxon>
    </lineage>
</organism>
<evidence type="ECO:0000313" key="12">
    <source>
        <dbReference type="Proteomes" id="UP000693942"/>
    </source>
</evidence>
<accession>A0A8J5P230</accession>
<evidence type="ECO:0000256" key="4">
    <source>
        <dbReference type="ARBA" id="ARBA00013948"/>
    </source>
</evidence>
<comment type="catalytic activity">
    <reaction evidence="8">
        <text>L-threonyl-[protein] + ATP = O-phospho-L-threonyl-[protein] + ADP + H(+)</text>
        <dbReference type="Rhea" id="RHEA:46608"/>
        <dbReference type="Rhea" id="RHEA-COMP:11060"/>
        <dbReference type="Rhea" id="RHEA-COMP:11605"/>
        <dbReference type="ChEBI" id="CHEBI:15378"/>
        <dbReference type="ChEBI" id="CHEBI:30013"/>
        <dbReference type="ChEBI" id="CHEBI:30616"/>
        <dbReference type="ChEBI" id="CHEBI:61977"/>
        <dbReference type="ChEBI" id="CHEBI:456216"/>
        <dbReference type="EC" id="2.7.11.1"/>
    </reaction>
</comment>
<protein>
    <recommendedName>
        <fullName evidence="5">EKC/KEOPS complex subunit BUD32</fullName>
        <ecNumber evidence="3">2.7.11.1</ecNumber>
    </recommendedName>
    <alternativeName>
        <fullName evidence="6 7">Atypical Serine/threonine protein kinase BUD32</fullName>
    </alternativeName>
    <alternativeName>
        <fullName evidence="4">EKC/KEOPS complex subunit bud32</fullName>
    </alternativeName>
</protein>
<keyword evidence="11" id="KW-0418">Kinase</keyword>
<comment type="subunit">
    <text evidence="2">Component of the EKC/KEOPS complex composed of at least BUD32, CGI121, GON7, KAE1 and PCC1; the whole complex dimerizes.</text>
</comment>
<dbReference type="GO" id="GO:0005524">
    <property type="term" value="F:ATP binding"/>
    <property type="evidence" value="ECO:0007669"/>
    <property type="project" value="InterPro"/>
</dbReference>
<evidence type="ECO:0000256" key="7">
    <source>
        <dbReference type="ARBA" id="ARBA00033194"/>
    </source>
</evidence>
<dbReference type="InterPro" id="IPR052751">
    <property type="entry name" value="Plant_MAPKKK"/>
</dbReference>
<feature type="domain" description="Protein kinase" evidence="10">
    <location>
        <begin position="1"/>
        <end position="266"/>
    </location>
</feature>
<dbReference type="PANTHER" id="PTHR48011:SF18">
    <property type="entry name" value="MITOGEN-ACTIVATED PROTEIN KINASE KINASE KINASE 19-RELATED"/>
    <property type="match status" value="1"/>
</dbReference>
<dbReference type="PROSITE" id="PS50011">
    <property type="entry name" value="PROTEIN_KINASE_DOM"/>
    <property type="match status" value="1"/>
</dbReference>
<comment type="caution">
    <text evidence="11">The sequence shown here is derived from an EMBL/GenBank/DDBJ whole genome shotgun (WGS) entry which is preliminary data.</text>
</comment>